<accession>A0ABX0QYS9</accession>
<keyword evidence="1" id="KW-0472">Membrane</keyword>
<gene>
    <name evidence="2" type="ORF">F3J38_17665</name>
</gene>
<protein>
    <submittedName>
        <fullName evidence="2">Uncharacterized protein</fullName>
    </submittedName>
</protein>
<keyword evidence="1" id="KW-0812">Transmembrane</keyword>
<dbReference type="EMBL" id="VWXD01000006">
    <property type="protein sequence ID" value="NIF01869.1"/>
    <property type="molecule type" value="Genomic_DNA"/>
</dbReference>
<evidence type="ECO:0000313" key="3">
    <source>
        <dbReference type="Proteomes" id="UP000780690"/>
    </source>
</evidence>
<feature type="transmembrane region" description="Helical" evidence="1">
    <location>
        <begin position="12"/>
        <end position="31"/>
    </location>
</feature>
<evidence type="ECO:0000313" key="2">
    <source>
        <dbReference type="EMBL" id="NIF01869.1"/>
    </source>
</evidence>
<proteinExistence type="predicted"/>
<evidence type="ECO:0000256" key="1">
    <source>
        <dbReference type="SAM" id="Phobius"/>
    </source>
</evidence>
<reference evidence="2 3" key="1">
    <citation type="journal article" date="2019" name="bioRxiv">
        <title>Bacteria contribute to plant secondary compound degradation in a generalist herbivore system.</title>
        <authorList>
            <person name="Francoeur C.B."/>
            <person name="Khadempour L."/>
            <person name="Moreira-Soto R.D."/>
            <person name="Gotting K."/>
            <person name="Book A.J."/>
            <person name="Pinto-Tomas A.A."/>
            <person name="Keefover-Ring K."/>
            <person name="Currie C.R."/>
        </authorList>
    </citation>
    <scope>NUCLEOTIDE SEQUENCE [LARGE SCALE GENOMIC DNA]</scope>
    <source>
        <strain evidence="2 3">Acro-805</strain>
    </source>
</reference>
<dbReference type="RefSeq" id="WP_167140590.1">
    <property type="nucleotide sequence ID" value="NZ_VWXD01000006.1"/>
</dbReference>
<sequence length="265" mass="30838">MAISINDSIWKTLITTIIPLCLGTLIFGMMIESYKNELNFRGDIMKDYYTPLVEKQRECIDIGESLSGDYNSLAGNYVVMLNQYKLFLSGQAPRLTDEFKNYLQNLLVSDREFRKSSEKHTRSLAQCKEELHQSYINVALVTGTLKEFKLLDDENNISLNKIDSIANLRADELREELKKIDLYKVLSSYFISGDPGDKRNDENDKYTQELITTKVQPLVEFFSFASKVEKERNAKTLQLSQKYNEILESEISSRYKRNWFSKTFF</sequence>
<organism evidence="2 3">
    <name type="scientific">Candidatus Pantoea formicae</name>
    <dbReference type="NCBI Taxonomy" id="2608355"/>
    <lineage>
        <taxon>Bacteria</taxon>
        <taxon>Pseudomonadati</taxon>
        <taxon>Pseudomonadota</taxon>
        <taxon>Gammaproteobacteria</taxon>
        <taxon>Enterobacterales</taxon>
        <taxon>Erwiniaceae</taxon>
        <taxon>Pantoea</taxon>
    </lineage>
</organism>
<comment type="caution">
    <text evidence="2">The sequence shown here is derived from an EMBL/GenBank/DDBJ whole genome shotgun (WGS) entry which is preliminary data.</text>
</comment>
<dbReference type="Proteomes" id="UP000780690">
    <property type="component" value="Unassembled WGS sequence"/>
</dbReference>
<keyword evidence="1" id="KW-1133">Transmembrane helix</keyword>
<keyword evidence="3" id="KW-1185">Reference proteome</keyword>
<name>A0ABX0QYS9_9GAMM</name>